<dbReference type="EMBL" id="CP139781">
    <property type="protein sequence ID" value="WRQ88406.1"/>
    <property type="molecule type" value="Genomic_DNA"/>
</dbReference>
<feature type="domain" description="WYL" evidence="2">
    <location>
        <begin position="151"/>
        <end position="219"/>
    </location>
</feature>
<evidence type="ECO:0000259" key="2">
    <source>
        <dbReference type="Pfam" id="PF13280"/>
    </source>
</evidence>
<organism evidence="4 5">
    <name type="scientific">Actomonas aquatica</name>
    <dbReference type="NCBI Taxonomy" id="2866162"/>
    <lineage>
        <taxon>Bacteria</taxon>
        <taxon>Pseudomonadati</taxon>
        <taxon>Verrucomicrobiota</taxon>
        <taxon>Opitutia</taxon>
        <taxon>Opitutales</taxon>
        <taxon>Opitutaceae</taxon>
        <taxon>Actomonas</taxon>
    </lineage>
</organism>
<dbReference type="Gene3D" id="1.10.10.10">
    <property type="entry name" value="Winged helix-like DNA-binding domain superfamily/Winged helix DNA-binding domain"/>
    <property type="match status" value="1"/>
</dbReference>
<feature type="domain" description="WCX" evidence="3">
    <location>
        <begin position="252"/>
        <end position="326"/>
    </location>
</feature>
<dbReference type="Proteomes" id="UP000738431">
    <property type="component" value="Chromosome"/>
</dbReference>
<reference evidence="4 5" key="1">
    <citation type="submission" date="2023-12" db="EMBL/GenBank/DDBJ databases">
        <title>Description of an unclassified Opitutus bacterium of Verrucomicrobiota.</title>
        <authorList>
            <person name="Zhang D.-F."/>
        </authorList>
    </citation>
    <scope>NUCLEOTIDE SEQUENCE [LARGE SCALE GENOMIC DNA]</scope>
    <source>
        <strain evidence="4 5">WL0086</strain>
    </source>
</reference>
<proteinExistence type="predicted"/>
<dbReference type="InterPro" id="IPR051534">
    <property type="entry name" value="CBASS_pafABC_assoc_protein"/>
</dbReference>
<dbReference type="Pfam" id="PF25583">
    <property type="entry name" value="WCX"/>
    <property type="match status" value="1"/>
</dbReference>
<dbReference type="SUPFAM" id="SSF46785">
    <property type="entry name" value="Winged helix' DNA-binding domain"/>
    <property type="match status" value="1"/>
</dbReference>
<name>A0ABZ1C9P5_9BACT</name>
<evidence type="ECO:0000313" key="5">
    <source>
        <dbReference type="Proteomes" id="UP000738431"/>
    </source>
</evidence>
<dbReference type="InterPro" id="IPR036388">
    <property type="entry name" value="WH-like_DNA-bd_sf"/>
</dbReference>
<protein>
    <submittedName>
        <fullName evidence="4">Transcriptional regulator</fullName>
    </submittedName>
</protein>
<dbReference type="PROSITE" id="PS52050">
    <property type="entry name" value="WYL"/>
    <property type="match status" value="1"/>
</dbReference>
<dbReference type="PANTHER" id="PTHR34580:SF1">
    <property type="entry name" value="PROTEIN PAFC"/>
    <property type="match status" value="1"/>
</dbReference>
<dbReference type="PANTHER" id="PTHR34580">
    <property type="match status" value="1"/>
</dbReference>
<feature type="domain" description="Helix-turn-helix type 11" evidence="1">
    <location>
        <begin position="17"/>
        <end position="63"/>
    </location>
</feature>
<evidence type="ECO:0000313" key="4">
    <source>
        <dbReference type="EMBL" id="WRQ88406.1"/>
    </source>
</evidence>
<dbReference type="RefSeq" id="WP_221032520.1">
    <property type="nucleotide sequence ID" value="NZ_CP139781.1"/>
</dbReference>
<sequence length="330" mass="37670">MPPDSAAGFRSRFSVERMLRIHERLRDGDAVNCTQLAREMEVSRKTIQRDIDHMRDRLGLPLEYDRAAHSYAYTAPVEAFPTVQMSEGDAVALFVAERALEPLRGTPLFDRLRATFDKLTANLKGTVDITADDHDAVSFRHFGEGRTNAAAFDALQKARDQHREVTFNYRKPGAESATEERRVRPYHLTHRDNLWYLVAYDCARAALRTFALPRMSEVNLTRTRFELPADFDPSAFFSSALGVVEGKGDFAIHIRFAATVAHRIEERDWHESQRLERRRDGSVDLHLRLSSLVEIERWVLGWGDQAEVLAPTELRNQLAQTTAAMAARYN</sequence>
<keyword evidence="5" id="KW-1185">Reference proteome</keyword>
<dbReference type="Pfam" id="PF13280">
    <property type="entry name" value="WYL"/>
    <property type="match status" value="1"/>
</dbReference>
<dbReference type="InterPro" id="IPR036390">
    <property type="entry name" value="WH_DNA-bd_sf"/>
</dbReference>
<dbReference type="InterPro" id="IPR013196">
    <property type="entry name" value="HTH_11"/>
</dbReference>
<gene>
    <name evidence="4" type="ORF">K1X11_003255</name>
</gene>
<accession>A0ABZ1C9P5</accession>
<evidence type="ECO:0000259" key="1">
    <source>
        <dbReference type="Pfam" id="PF08279"/>
    </source>
</evidence>
<dbReference type="InterPro" id="IPR057727">
    <property type="entry name" value="WCX_dom"/>
</dbReference>
<evidence type="ECO:0000259" key="3">
    <source>
        <dbReference type="Pfam" id="PF25583"/>
    </source>
</evidence>
<dbReference type="InterPro" id="IPR026881">
    <property type="entry name" value="WYL_dom"/>
</dbReference>
<dbReference type="Pfam" id="PF08279">
    <property type="entry name" value="HTH_11"/>
    <property type="match status" value="1"/>
</dbReference>